<evidence type="ECO:0000313" key="1">
    <source>
        <dbReference type="EMBL" id="RVU53920.1"/>
    </source>
</evidence>
<gene>
    <name evidence="1" type="ORF">EF514_10110</name>
</gene>
<name>A0A437S4I7_9FIRM</name>
<dbReference type="EMBL" id="RLIH01000020">
    <property type="protein sequence ID" value="RVU53920.1"/>
    <property type="molecule type" value="Genomic_DNA"/>
</dbReference>
<dbReference type="AlphaFoldDB" id="A0A437S4I7"/>
<sequence length="90" mass="10580">MLRTLLINELDIEDRNKMVNIFFLIGDMENVTHRLLDYFNSVDSEYYGKGMLKYDGIELSVQVGDIPEVVRELVKLNVDIYGIYELYKPE</sequence>
<accession>A0A437S4I7</accession>
<organism evidence="1 2">
    <name type="scientific">Anaerosphaera multitolerans</name>
    <dbReference type="NCBI Taxonomy" id="2487351"/>
    <lineage>
        <taxon>Bacteria</taxon>
        <taxon>Bacillati</taxon>
        <taxon>Bacillota</taxon>
        <taxon>Tissierellia</taxon>
        <taxon>Tissierellales</taxon>
        <taxon>Peptoniphilaceae</taxon>
        <taxon>Anaerosphaera</taxon>
    </lineage>
</organism>
<evidence type="ECO:0000313" key="2">
    <source>
        <dbReference type="Proteomes" id="UP000288812"/>
    </source>
</evidence>
<keyword evidence="2" id="KW-1185">Reference proteome</keyword>
<dbReference type="Proteomes" id="UP000288812">
    <property type="component" value="Unassembled WGS sequence"/>
</dbReference>
<proteinExistence type="predicted"/>
<dbReference type="OrthoDB" id="1697200at2"/>
<reference evidence="1 2" key="1">
    <citation type="submission" date="2018-11" db="EMBL/GenBank/DDBJ databases">
        <title>Genome sequencing and assembly of Anaerosphaera sp. nov., GS7-6-2.</title>
        <authorList>
            <person name="Rettenmaier R."/>
            <person name="Liebl W."/>
            <person name="Zverlov V."/>
        </authorList>
    </citation>
    <scope>NUCLEOTIDE SEQUENCE [LARGE SCALE GENOMIC DNA]</scope>
    <source>
        <strain evidence="1 2">GS7-6-2</strain>
    </source>
</reference>
<protein>
    <submittedName>
        <fullName evidence="1">Uncharacterized protein</fullName>
    </submittedName>
</protein>
<comment type="caution">
    <text evidence="1">The sequence shown here is derived from an EMBL/GenBank/DDBJ whole genome shotgun (WGS) entry which is preliminary data.</text>
</comment>